<dbReference type="AlphaFoldDB" id="B1Y0L9"/>
<dbReference type="GO" id="GO:0050660">
    <property type="term" value="F:flavin adenine dinucleotide binding"/>
    <property type="evidence" value="ECO:0007669"/>
    <property type="project" value="InterPro"/>
</dbReference>
<dbReference type="STRING" id="395495.Lcho_0727"/>
<evidence type="ECO:0008006" key="3">
    <source>
        <dbReference type="Google" id="ProtNLM"/>
    </source>
</evidence>
<dbReference type="SUPFAM" id="SSF56645">
    <property type="entry name" value="Acyl-CoA dehydrogenase NM domain-like"/>
    <property type="match status" value="1"/>
</dbReference>
<dbReference type="eggNOG" id="COG1960">
    <property type="taxonomic scope" value="Bacteria"/>
</dbReference>
<dbReference type="HOGENOM" id="CLU_1233769_0_0_4"/>
<dbReference type="Proteomes" id="UP000001693">
    <property type="component" value="Chromosome"/>
</dbReference>
<proteinExistence type="predicted"/>
<keyword evidence="2" id="KW-1185">Reference proteome</keyword>
<protein>
    <recommendedName>
        <fullName evidence="3">Acyl-CoA dehydrogenase/oxidase N-terminal domain-containing protein</fullName>
    </recommendedName>
</protein>
<name>B1Y0L9_LEPCP</name>
<dbReference type="InterPro" id="IPR009100">
    <property type="entry name" value="AcylCoA_DH/oxidase_NM_dom_sf"/>
</dbReference>
<evidence type="ECO:0000313" key="2">
    <source>
        <dbReference type="Proteomes" id="UP000001693"/>
    </source>
</evidence>
<dbReference type="KEGG" id="lch:Lcho_0727"/>
<dbReference type="Gene3D" id="1.10.540.10">
    <property type="entry name" value="Acyl-CoA dehydrogenase/oxidase, N-terminal domain"/>
    <property type="match status" value="1"/>
</dbReference>
<gene>
    <name evidence="1" type="ordered locus">Lcho_0727</name>
</gene>
<evidence type="ECO:0000313" key="1">
    <source>
        <dbReference type="EMBL" id="ACB33000.1"/>
    </source>
</evidence>
<sequence length="224" mass="23999">MHSQTAFSHPVPPTSVPAASIRSPDAFQRVIDSCLLRCAVPPELGGLGGPISALHDGAQRLAADCPAAAWVLWAQRLAIEALVQSRNAGLRDFILPDLLAGERAGTLPLSLGRNPVQAIDTGRGWRLHGRLVCASNWQWVGHSVAVPVQFGADPAGVAWVWLRGEEDGLDIAPPTHADARPGSQTAELTLRGVYFREDEWLAGAELAALIDPIDQALRPTLRDR</sequence>
<reference evidence="1 2" key="1">
    <citation type="submission" date="2008-03" db="EMBL/GenBank/DDBJ databases">
        <title>Complete sequence of Leptothrix cholodnii SP-6.</title>
        <authorList>
            <consortium name="US DOE Joint Genome Institute"/>
            <person name="Copeland A."/>
            <person name="Lucas S."/>
            <person name="Lapidus A."/>
            <person name="Glavina del Rio T."/>
            <person name="Dalin E."/>
            <person name="Tice H."/>
            <person name="Bruce D."/>
            <person name="Goodwin L."/>
            <person name="Pitluck S."/>
            <person name="Chertkov O."/>
            <person name="Brettin T."/>
            <person name="Detter J.C."/>
            <person name="Han C."/>
            <person name="Kuske C.R."/>
            <person name="Schmutz J."/>
            <person name="Larimer F."/>
            <person name="Land M."/>
            <person name="Hauser L."/>
            <person name="Kyrpides N."/>
            <person name="Lykidis A."/>
            <person name="Emerson D."/>
            <person name="Richardson P."/>
        </authorList>
    </citation>
    <scope>NUCLEOTIDE SEQUENCE [LARGE SCALE GENOMIC DNA]</scope>
    <source>
        <strain evidence="2">ATCC 51168 / LMG 8142 / SP-6</strain>
    </source>
</reference>
<dbReference type="InterPro" id="IPR037069">
    <property type="entry name" value="AcylCoA_DH/ox_N_sf"/>
</dbReference>
<dbReference type="EMBL" id="CP001013">
    <property type="protein sequence ID" value="ACB33000.1"/>
    <property type="molecule type" value="Genomic_DNA"/>
</dbReference>
<dbReference type="OrthoDB" id="2564795at2"/>
<dbReference type="RefSeq" id="WP_012345762.1">
    <property type="nucleotide sequence ID" value="NC_010524.1"/>
</dbReference>
<accession>B1Y0L9</accession>
<dbReference type="GO" id="GO:0016627">
    <property type="term" value="F:oxidoreductase activity, acting on the CH-CH group of donors"/>
    <property type="evidence" value="ECO:0007669"/>
    <property type="project" value="InterPro"/>
</dbReference>
<organism evidence="1 2">
    <name type="scientific">Leptothrix cholodnii (strain ATCC 51168 / LMG 8142 / SP-6)</name>
    <name type="common">Leptothrix discophora (strain SP-6)</name>
    <dbReference type="NCBI Taxonomy" id="395495"/>
    <lineage>
        <taxon>Bacteria</taxon>
        <taxon>Pseudomonadati</taxon>
        <taxon>Pseudomonadota</taxon>
        <taxon>Betaproteobacteria</taxon>
        <taxon>Burkholderiales</taxon>
        <taxon>Sphaerotilaceae</taxon>
        <taxon>Leptothrix</taxon>
    </lineage>
</organism>